<accession>A0ACC2ZM43</accession>
<gene>
    <name evidence="1" type="ORF">H2198_010996</name>
</gene>
<sequence length="91" mass="10366">MDSVALPQILAHFTKREQCNEEGCEEMPTSTWEKTGIPVIISVVLFFLAFTVLFVIVRKRRLQNRKADEAAAGKIDLDDVEDRAAFRANRK</sequence>
<proteinExistence type="predicted"/>
<dbReference type="Proteomes" id="UP001172386">
    <property type="component" value="Unassembled WGS sequence"/>
</dbReference>
<name>A0ACC2ZM43_9EURO</name>
<dbReference type="EMBL" id="JAPDRQ010000472">
    <property type="protein sequence ID" value="KAJ9648638.1"/>
    <property type="molecule type" value="Genomic_DNA"/>
</dbReference>
<evidence type="ECO:0000313" key="1">
    <source>
        <dbReference type="EMBL" id="KAJ9648638.1"/>
    </source>
</evidence>
<protein>
    <submittedName>
        <fullName evidence="1">Uncharacterized protein</fullName>
    </submittedName>
</protein>
<comment type="caution">
    <text evidence="1">The sequence shown here is derived from an EMBL/GenBank/DDBJ whole genome shotgun (WGS) entry which is preliminary data.</text>
</comment>
<evidence type="ECO:0000313" key="2">
    <source>
        <dbReference type="Proteomes" id="UP001172386"/>
    </source>
</evidence>
<keyword evidence="2" id="KW-1185">Reference proteome</keyword>
<reference evidence="1" key="1">
    <citation type="submission" date="2022-10" db="EMBL/GenBank/DDBJ databases">
        <title>Culturing micro-colonial fungi from biological soil crusts in the Mojave desert and describing Neophaeococcomyces mojavensis, and introducing the new genera and species Taxawa tesnikishii.</title>
        <authorList>
            <person name="Kurbessoian T."/>
            <person name="Stajich J.E."/>
        </authorList>
    </citation>
    <scope>NUCLEOTIDE SEQUENCE</scope>
    <source>
        <strain evidence="1">JES_112</strain>
    </source>
</reference>
<organism evidence="1 2">
    <name type="scientific">Neophaeococcomyces mojaviensis</name>
    <dbReference type="NCBI Taxonomy" id="3383035"/>
    <lineage>
        <taxon>Eukaryota</taxon>
        <taxon>Fungi</taxon>
        <taxon>Dikarya</taxon>
        <taxon>Ascomycota</taxon>
        <taxon>Pezizomycotina</taxon>
        <taxon>Eurotiomycetes</taxon>
        <taxon>Chaetothyriomycetidae</taxon>
        <taxon>Chaetothyriales</taxon>
        <taxon>Chaetothyriales incertae sedis</taxon>
        <taxon>Neophaeococcomyces</taxon>
    </lineage>
</organism>